<evidence type="ECO:0008006" key="2">
    <source>
        <dbReference type="Google" id="ProtNLM"/>
    </source>
</evidence>
<gene>
    <name evidence="1" type="ORF">A6F54_3</name>
</gene>
<proteinExistence type="predicted"/>
<protein>
    <recommendedName>
        <fullName evidence="2">BV6 family protein</fullName>
    </recommendedName>
</protein>
<sequence>MMVDGKYHYICIVPQEWKKYRRSDLEKLLFKRTRKHFHLKGQIKGAVIKIKKVTTKVKYYNLKLWMKKIRDKSNYPDEKYFWTLMHW</sequence>
<accession>A0A1D5APD8</accession>
<dbReference type="EMBL" id="KX223697">
    <property type="protein sequence ID" value="AOH69079.1"/>
    <property type="molecule type" value="Genomic_DNA"/>
</dbReference>
<reference evidence="1" key="1">
    <citation type="journal article" date="2016" name="PLoS ONE">
        <title>Analysis of Genetic Variation across the Encapsidated Genome of Microplitis demolitor Bracovirus in Parasitoid Wasps.</title>
        <authorList>
            <person name="Burke G.R."/>
        </authorList>
    </citation>
    <scope>NUCLEOTIDE SEQUENCE</scope>
    <source>
        <strain evidence="1">UGA</strain>
    </source>
</reference>
<name>A0A1D5APD8_9VIRU</name>
<evidence type="ECO:0000313" key="1">
    <source>
        <dbReference type="EMBL" id="AOH69079.1"/>
    </source>
</evidence>
<organism evidence="1">
    <name type="scientific">Microplitis mediator bracovirus</name>
    <dbReference type="NCBI Taxonomy" id="1836595"/>
    <lineage>
        <taxon>Viruses</taxon>
        <taxon>Viruses incertae sedis</taxon>
        <taxon>Polydnaviriformidae</taxon>
        <taxon>Bracoviriform</taxon>
    </lineage>
</organism>